<dbReference type="Proteomes" id="UP000240883">
    <property type="component" value="Unassembled WGS sequence"/>
</dbReference>
<evidence type="ECO:0000256" key="1">
    <source>
        <dbReference type="ARBA" id="ARBA00006336"/>
    </source>
</evidence>
<protein>
    <submittedName>
        <fullName evidence="4">Isochorismatase hydrolase</fullName>
    </submittedName>
</protein>
<feature type="domain" description="Isochorismatase-like" evidence="3">
    <location>
        <begin position="223"/>
        <end position="323"/>
    </location>
</feature>
<keyword evidence="5" id="KW-1185">Reference proteome</keyword>
<dbReference type="STRING" id="1448308.A0A2T2PAF2"/>
<dbReference type="PANTHER" id="PTHR43540:SF9">
    <property type="entry name" value="FAMILY HYDROLASE, PUTATIVE (AFU_ORTHOLOGUE AFUA_2G08700)-RELATED"/>
    <property type="match status" value="1"/>
</dbReference>
<evidence type="ECO:0000259" key="3">
    <source>
        <dbReference type="Pfam" id="PF00857"/>
    </source>
</evidence>
<proteinExistence type="inferred from homology"/>
<dbReference type="CDD" id="cd00431">
    <property type="entry name" value="cysteine_hydrolases"/>
    <property type="match status" value="1"/>
</dbReference>
<dbReference type="OrthoDB" id="167809at2759"/>
<dbReference type="Gene3D" id="3.40.50.850">
    <property type="entry name" value="Isochorismatase-like"/>
    <property type="match status" value="1"/>
</dbReference>
<dbReference type="EMBL" id="KZ678128">
    <property type="protein sequence ID" value="PSN74639.1"/>
    <property type="molecule type" value="Genomic_DNA"/>
</dbReference>
<comment type="similarity">
    <text evidence="1">Belongs to the isochorismatase family.</text>
</comment>
<sequence length="337" mass="36699">MAASNDTATYPPARKALIGHASNFWLHHSSTGFNLTHPSTPDSTPESPSLTLSTTTSLITISPSKSALVIIDMQNFFLSEAFGRNRGAGHAACDQLTTHAIPAARKAGMRIIWLNWGLTEQDVREMPPAVKRAFGFFAIPESEEFKKDFAVFGEHEGSVSVDKFGDVRFQGGHLMLENGKNGAMYRGLGAECGKVELEGGKTVDAGKLLMRDTWNAALHPPLDKIFEEGSKLPNKPDVWLHKNRMSGLWGAKTECEEFLEKEGIRTLFFAGVNTDQCVGGSFTDAFSKGYDCVLLSDGCGTTSPDFAQQCFEFNAAKTFGFCTTCKELAEGAEKMET</sequence>
<organism evidence="4 5">
    <name type="scientific">Corynespora cassiicola Philippines</name>
    <dbReference type="NCBI Taxonomy" id="1448308"/>
    <lineage>
        <taxon>Eukaryota</taxon>
        <taxon>Fungi</taxon>
        <taxon>Dikarya</taxon>
        <taxon>Ascomycota</taxon>
        <taxon>Pezizomycotina</taxon>
        <taxon>Dothideomycetes</taxon>
        <taxon>Pleosporomycetidae</taxon>
        <taxon>Pleosporales</taxon>
        <taxon>Corynesporascaceae</taxon>
        <taxon>Corynespora</taxon>
    </lineage>
</organism>
<reference evidence="4 5" key="1">
    <citation type="journal article" date="2018" name="Front. Microbiol.">
        <title>Genome-Wide Analysis of Corynespora cassiicola Leaf Fall Disease Putative Effectors.</title>
        <authorList>
            <person name="Lopez D."/>
            <person name="Ribeiro S."/>
            <person name="Label P."/>
            <person name="Fumanal B."/>
            <person name="Venisse J.S."/>
            <person name="Kohler A."/>
            <person name="de Oliveira R.R."/>
            <person name="Labutti K."/>
            <person name="Lipzen A."/>
            <person name="Lail K."/>
            <person name="Bauer D."/>
            <person name="Ohm R.A."/>
            <person name="Barry K.W."/>
            <person name="Spatafora J."/>
            <person name="Grigoriev I.V."/>
            <person name="Martin F.M."/>
            <person name="Pujade-Renaud V."/>
        </authorList>
    </citation>
    <scope>NUCLEOTIDE SEQUENCE [LARGE SCALE GENOMIC DNA]</scope>
    <source>
        <strain evidence="4 5">Philippines</strain>
    </source>
</reference>
<dbReference type="InterPro" id="IPR000868">
    <property type="entry name" value="Isochorismatase-like_dom"/>
</dbReference>
<dbReference type="Pfam" id="PF00857">
    <property type="entry name" value="Isochorismatase"/>
    <property type="match status" value="1"/>
</dbReference>
<dbReference type="GO" id="GO:0016787">
    <property type="term" value="F:hydrolase activity"/>
    <property type="evidence" value="ECO:0007669"/>
    <property type="project" value="UniProtKB-KW"/>
</dbReference>
<dbReference type="AlphaFoldDB" id="A0A2T2PAF2"/>
<evidence type="ECO:0000256" key="2">
    <source>
        <dbReference type="ARBA" id="ARBA00022801"/>
    </source>
</evidence>
<dbReference type="InterPro" id="IPR050272">
    <property type="entry name" value="Isochorismatase-like_hydrls"/>
</dbReference>
<dbReference type="SUPFAM" id="SSF52499">
    <property type="entry name" value="Isochorismatase-like hydrolases"/>
    <property type="match status" value="1"/>
</dbReference>
<name>A0A2T2PAF2_CORCC</name>
<evidence type="ECO:0000313" key="4">
    <source>
        <dbReference type="EMBL" id="PSN74639.1"/>
    </source>
</evidence>
<dbReference type="InterPro" id="IPR036380">
    <property type="entry name" value="Isochorismatase-like_sf"/>
</dbReference>
<keyword evidence="2 4" id="KW-0378">Hydrolase</keyword>
<dbReference type="PANTHER" id="PTHR43540">
    <property type="entry name" value="PEROXYUREIDOACRYLATE/UREIDOACRYLATE AMIDOHYDROLASE-RELATED"/>
    <property type="match status" value="1"/>
</dbReference>
<gene>
    <name evidence="4" type="ORF">BS50DRAFT_567439</name>
</gene>
<evidence type="ECO:0000313" key="5">
    <source>
        <dbReference type="Proteomes" id="UP000240883"/>
    </source>
</evidence>
<accession>A0A2T2PAF2</accession>